<keyword evidence="1" id="KW-0732">Signal</keyword>
<evidence type="ECO:0000313" key="3">
    <source>
        <dbReference type="EMBL" id="SOD95907.1"/>
    </source>
</evidence>
<feature type="chain" id="PRO_5012764168" evidence="1">
    <location>
        <begin position="18"/>
        <end position="390"/>
    </location>
</feature>
<dbReference type="Proteomes" id="UP000219452">
    <property type="component" value="Unassembled WGS sequence"/>
</dbReference>
<dbReference type="RefSeq" id="WP_097129502.1">
    <property type="nucleotide sequence ID" value="NZ_OCNH01000005.1"/>
</dbReference>
<dbReference type="OrthoDB" id="926116at2"/>
<feature type="domain" description="Outer membrane protein beta-barrel" evidence="2">
    <location>
        <begin position="220"/>
        <end position="365"/>
    </location>
</feature>
<accession>A0A286GK42</accession>
<name>A0A286GK42_9BACT</name>
<organism evidence="3 4">
    <name type="scientific">Spirosoma fluviale</name>
    <dbReference type="NCBI Taxonomy" id="1597977"/>
    <lineage>
        <taxon>Bacteria</taxon>
        <taxon>Pseudomonadati</taxon>
        <taxon>Bacteroidota</taxon>
        <taxon>Cytophagia</taxon>
        <taxon>Cytophagales</taxon>
        <taxon>Cytophagaceae</taxon>
        <taxon>Spirosoma</taxon>
    </lineage>
</organism>
<reference evidence="4" key="1">
    <citation type="submission" date="2017-09" db="EMBL/GenBank/DDBJ databases">
        <authorList>
            <person name="Varghese N."/>
            <person name="Submissions S."/>
        </authorList>
    </citation>
    <scope>NUCLEOTIDE SEQUENCE [LARGE SCALE GENOMIC DNA]</scope>
    <source>
        <strain evidence="4">DSM 29961</strain>
    </source>
</reference>
<evidence type="ECO:0000256" key="1">
    <source>
        <dbReference type="SAM" id="SignalP"/>
    </source>
</evidence>
<dbReference type="SUPFAM" id="SSF56925">
    <property type="entry name" value="OMPA-like"/>
    <property type="match status" value="1"/>
</dbReference>
<dbReference type="InterPro" id="IPR025665">
    <property type="entry name" value="Beta-barrel_OMP_2"/>
</dbReference>
<dbReference type="Pfam" id="PF13568">
    <property type="entry name" value="OMP_b-brl_2"/>
    <property type="match status" value="1"/>
</dbReference>
<protein>
    <submittedName>
        <fullName evidence="3">Outer membrane protein beta-barrel domain-containing protein</fullName>
    </submittedName>
</protein>
<sequence length="390" mass="43367">MKTTLLFCLLFSGPVLAQLSSQQRFELEAGISALHLPTPYRSGWHLRQQLTAYIRPRLGIALGIGGGVSANNDPLMTQDPASPSSSQPNPTQLSAFYKRQEYMTDFSVVALPLLTKRHQVKVQAGLSVYRRHEIGVDSIVRENPKNPAYFVVGKIINTRRVVPMAALSYDYRLSSRWAVGVNGTAYFTGSGQPTTTLGLRGTYRFGLSADSLGMKPLPWNDLRAGVRLGASLVGQNSMGPGGRYRTRFVGGLWAELPLSLTWAVRAELNYAQRGYRSVGVSTGNMRYLSNYANLNFLEIPFLFRHEVAYRWHLYTGPYLAFFLNGYTETEGNRNPPIRPSTSSGLLLGTSYKITDRLAANLRYQRDLVQISSTPYGGFHSFQLTAGWAFK</sequence>
<dbReference type="InterPro" id="IPR011250">
    <property type="entry name" value="OMP/PagP_B-barrel"/>
</dbReference>
<feature type="signal peptide" evidence="1">
    <location>
        <begin position="1"/>
        <end position="17"/>
    </location>
</feature>
<evidence type="ECO:0000313" key="4">
    <source>
        <dbReference type="Proteomes" id="UP000219452"/>
    </source>
</evidence>
<dbReference type="AlphaFoldDB" id="A0A286GK42"/>
<gene>
    <name evidence="3" type="ORF">SAMN06269250_5042</name>
</gene>
<dbReference type="EMBL" id="OCNH01000005">
    <property type="protein sequence ID" value="SOD95907.1"/>
    <property type="molecule type" value="Genomic_DNA"/>
</dbReference>
<evidence type="ECO:0000259" key="2">
    <source>
        <dbReference type="Pfam" id="PF13568"/>
    </source>
</evidence>
<proteinExistence type="predicted"/>
<keyword evidence="4" id="KW-1185">Reference proteome</keyword>